<organism evidence="4 5">
    <name type="scientific">Aphidius gifuensis</name>
    <name type="common">Parasitoid wasp</name>
    <dbReference type="NCBI Taxonomy" id="684658"/>
    <lineage>
        <taxon>Eukaryota</taxon>
        <taxon>Metazoa</taxon>
        <taxon>Ecdysozoa</taxon>
        <taxon>Arthropoda</taxon>
        <taxon>Hexapoda</taxon>
        <taxon>Insecta</taxon>
        <taxon>Pterygota</taxon>
        <taxon>Neoptera</taxon>
        <taxon>Endopterygota</taxon>
        <taxon>Hymenoptera</taxon>
        <taxon>Apocrita</taxon>
        <taxon>Ichneumonoidea</taxon>
        <taxon>Braconidae</taxon>
        <taxon>Aphidiinae</taxon>
        <taxon>Aphidius</taxon>
    </lineage>
</organism>
<dbReference type="Proteomes" id="UP000639338">
    <property type="component" value="Unassembled WGS sequence"/>
</dbReference>
<dbReference type="SUPFAM" id="SSF56349">
    <property type="entry name" value="DNA breaking-rejoining enzymes"/>
    <property type="match status" value="1"/>
</dbReference>
<dbReference type="InterPro" id="IPR004107">
    <property type="entry name" value="Integrase_SAM-like_N"/>
</dbReference>
<protein>
    <recommendedName>
        <fullName evidence="3">Integrase SAM-like N-terminal domain-containing protein</fullName>
    </recommendedName>
</protein>
<dbReference type="Pfam" id="PF13495">
    <property type="entry name" value="Phage_int_SAM_4"/>
    <property type="match status" value="1"/>
</dbReference>
<feature type="compositionally biased region" description="Acidic residues" evidence="2">
    <location>
        <begin position="13"/>
        <end position="23"/>
    </location>
</feature>
<evidence type="ECO:0000313" key="4">
    <source>
        <dbReference type="EMBL" id="KAF7998425.1"/>
    </source>
</evidence>
<reference evidence="4 5" key="1">
    <citation type="submission" date="2020-08" db="EMBL/GenBank/DDBJ databases">
        <title>Aphidius gifuensis genome sequencing and assembly.</title>
        <authorList>
            <person name="Du Z."/>
        </authorList>
    </citation>
    <scope>NUCLEOTIDE SEQUENCE [LARGE SCALE GENOMIC DNA]</scope>
    <source>
        <strain evidence="4">YNYX2018</strain>
        <tissue evidence="4">Adults</tissue>
    </source>
</reference>
<evidence type="ECO:0000259" key="3">
    <source>
        <dbReference type="Pfam" id="PF13495"/>
    </source>
</evidence>
<dbReference type="GO" id="GO:0015074">
    <property type="term" value="P:DNA integration"/>
    <property type="evidence" value="ECO:0007669"/>
    <property type="project" value="InterPro"/>
</dbReference>
<proteinExistence type="predicted"/>
<accession>A0A834Y5A7</accession>
<feature type="domain" description="Integrase SAM-like N-terminal" evidence="3">
    <location>
        <begin position="43"/>
        <end position="107"/>
    </location>
</feature>
<comment type="caution">
    <text evidence="4">The sequence shown here is derived from an EMBL/GenBank/DDBJ whole genome shotgun (WGS) entry which is preliminary data.</text>
</comment>
<feature type="region of interest" description="Disordered" evidence="2">
    <location>
        <begin position="1"/>
        <end position="34"/>
    </location>
</feature>
<keyword evidence="1" id="KW-0238">DNA-binding</keyword>
<dbReference type="Gene3D" id="1.10.150.130">
    <property type="match status" value="1"/>
</dbReference>
<keyword evidence="5" id="KW-1185">Reference proteome</keyword>
<dbReference type="OrthoDB" id="7697859at2759"/>
<sequence length="529" mass="61455">MSVQYPKIIPESSESESESDQDDNQTFNENDIPDDIRQQADALSKNLLPEKSKELYIQKYNEFIAWMKSRKINSMSEDVLMVYFNHLVVDTNIAPSTAWTRWSMIKSTLQQYHNVDIRNYNKLKAFVKRYQKGYKPKKSEILMAEDMKNFCEKADDRQHLADKIILIVGVFGGCRRHEIHDLKSILETTKLRKISKSFECDNSDPKQAFLVGDNVQFTKHRQWIEAKIVYLCEHKAFLTKMSLDQEGNIIKKVPVKSQKKVTSKQSEDQVCLYKKRKECIKSKETAVKEFNEKLLKQKNVLNDETTVTLEESRPSFKDLSDDDAVVNYNVDNKEEQKQNFKSLESTLPWFNITKYVTIKKGKFDAVKTINKAACNRAPKFDNLTSKNKEKNKNSVTINKSLKHQHENMIVSNTKTRQESQMPITMCSYSYQNRSSFISDIEYQSDSDYDLTPKKNHAVHENASMNLSKINHSEQCSDENEITLKNDKSGKKPEDNLQLDMAIEVGSDHSLTPKKKNMLFVIMDLSMYQK</sequence>
<dbReference type="GO" id="GO:0003677">
    <property type="term" value="F:DNA binding"/>
    <property type="evidence" value="ECO:0007669"/>
    <property type="project" value="UniProtKB-KW"/>
</dbReference>
<dbReference type="EMBL" id="JACMRX010000001">
    <property type="protein sequence ID" value="KAF7998425.1"/>
    <property type="molecule type" value="Genomic_DNA"/>
</dbReference>
<evidence type="ECO:0000256" key="2">
    <source>
        <dbReference type="SAM" id="MobiDB-lite"/>
    </source>
</evidence>
<dbReference type="InterPro" id="IPR010998">
    <property type="entry name" value="Integrase_recombinase_N"/>
</dbReference>
<dbReference type="AlphaFoldDB" id="A0A834Y5A7"/>
<evidence type="ECO:0000313" key="5">
    <source>
        <dbReference type="Proteomes" id="UP000639338"/>
    </source>
</evidence>
<name>A0A834Y5A7_APHGI</name>
<dbReference type="InterPro" id="IPR011010">
    <property type="entry name" value="DNA_brk_join_enz"/>
</dbReference>
<evidence type="ECO:0000256" key="1">
    <source>
        <dbReference type="ARBA" id="ARBA00023125"/>
    </source>
</evidence>
<gene>
    <name evidence="4" type="ORF">HCN44_009823</name>
</gene>